<evidence type="ECO:0000313" key="2">
    <source>
        <dbReference type="EMBL" id="CAK0784808.1"/>
    </source>
</evidence>
<evidence type="ECO:0000313" key="3">
    <source>
        <dbReference type="Proteomes" id="UP001314263"/>
    </source>
</evidence>
<feature type="compositionally biased region" description="Gly residues" evidence="1">
    <location>
        <begin position="486"/>
        <end position="509"/>
    </location>
</feature>
<feature type="region of interest" description="Disordered" evidence="1">
    <location>
        <begin position="89"/>
        <end position="110"/>
    </location>
</feature>
<feature type="region of interest" description="Disordered" evidence="1">
    <location>
        <begin position="454"/>
        <end position="521"/>
    </location>
</feature>
<comment type="caution">
    <text evidence="2">The sequence shown here is derived from an EMBL/GenBank/DDBJ whole genome shotgun (WGS) entry which is preliminary data.</text>
</comment>
<gene>
    <name evidence="2" type="ORF">CVIRNUC_008012</name>
</gene>
<sequence length="616" mass="65348">MAPLLQKRTACLAGMRLSYARYRFAWPIRARHCLSLYRGPAACMRARTVTFSRRRTTTSKSSQRRRTSTTIAAAPLKASLQTKSIDTTGTEADAAKWRQNPTDDGWERQPKSVSDLACSEAFGGVLFEAEQAEAVAVRSKAQPKGATFKDAGAALSVMDALKREDYAIGVIAVALGVEAVRTARKVLPAVPRLVQEGSATAKGLSSGLGRSRTQAAGRAQQWLSAFLMDGRRQARVSQGALREWPDLVKESVQVQSDKYEASLEQLKGNVTEWAEVMRQSAPSTDPAAGVSAVQDLWQSAASAARRHRDQIIEKAQLPAFQTRNAEAACSAQPPSPGRQLEHTWNIDEGFTSDAPAPAESSPPVRKQVPHLALLAPEMPAAAKSPPPALPARPAPEQTMRSDSQVYAAEAEVASACAKDSRSSAGKLAEEAWNERIKGAYAAIAAATPYTPVAKKPSSHALSWHRGGNTTLLKPDFQVPKTTGHGPSSGSGHGSGSSGGSGAGGEGGDGSDGDSGQPEPNPRDWLWAKVLLAASAAAAAAEQALAWPRRRARLLAVLTVLGAIAALGYKGQTKGAHRHRNKVSRYPMQRLGFGRSRSAAAGIAVGELIDFSDDDSF</sequence>
<name>A0AAV1IC86_9CHLO</name>
<accession>A0AAV1IC86</accession>
<reference evidence="2 3" key="1">
    <citation type="submission" date="2023-10" db="EMBL/GenBank/DDBJ databases">
        <authorList>
            <person name="Maclean D."/>
            <person name="Macfadyen A."/>
        </authorList>
    </citation>
    <scope>NUCLEOTIDE SEQUENCE [LARGE SCALE GENOMIC DNA]</scope>
</reference>
<dbReference type="EMBL" id="CAUYUE010000011">
    <property type="protein sequence ID" value="CAK0784808.1"/>
    <property type="molecule type" value="Genomic_DNA"/>
</dbReference>
<dbReference type="AlphaFoldDB" id="A0AAV1IC86"/>
<protein>
    <submittedName>
        <fullName evidence="2">Uncharacterized protein</fullName>
    </submittedName>
</protein>
<organism evidence="2 3">
    <name type="scientific">Coccomyxa viridis</name>
    <dbReference type="NCBI Taxonomy" id="1274662"/>
    <lineage>
        <taxon>Eukaryota</taxon>
        <taxon>Viridiplantae</taxon>
        <taxon>Chlorophyta</taxon>
        <taxon>core chlorophytes</taxon>
        <taxon>Trebouxiophyceae</taxon>
        <taxon>Trebouxiophyceae incertae sedis</taxon>
        <taxon>Coccomyxaceae</taxon>
        <taxon>Coccomyxa</taxon>
    </lineage>
</organism>
<evidence type="ECO:0000256" key="1">
    <source>
        <dbReference type="SAM" id="MobiDB-lite"/>
    </source>
</evidence>
<dbReference type="Proteomes" id="UP001314263">
    <property type="component" value="Unassembled WGS sequence"/>
</dbReference>
<proteinExistence type="predicted"/>
<keyword evidence="3" id="KW-1185">Reference proteome</keyword>